<dbReference type="SUPFAM" id="SSF55874">
    <property type="entry name" value="ATPase domain of HSP90 chaperone/DNA topoisomerase II/histidine kinase"/>
    <property type="match status" value="1"/>
</dbReference>
<dbReference type="SUPFAM" id="SSF52172">
    <property type="entry name" value="CheY-like"/>
    <property type="match status" value="2"/>
</dbReference>
<dbReference type="InterPro" id="IPR036097">
    <property type="entry name" value="HisK_dim/P_sf"/>
</dbReference>
<dbReference type="Gene3D" id="3.30.565.10">
    <property type="entry name" value="Histidine kinase-like ATPase, C-terminal domain"/>
    <property type="match status" value="1"/>
</dbReference>
<dbReference type="Gene3D" id="1.10.287.130">
    <property type="match status" value="1"/>
</dbReference>
<dbReference type="PANTHER" id="PTHR45339:SF1">
    <property type="entry name" value="HYBRID SIGNAL TRANSDUCTION HISTIDINE KINASE J"/>
    <property type="match status" value="1"/>
</dbReference>
<feature type="domain" description="HAMP" evidence="12">
    <location>
        <begin position="471"/>
        <end position="523"/>
    </location>
</feature>
<dbReference type="SMART" id="SM00065">
    <property type="entry name" value="GAF"/>
    <property type="match status" value="1"/>
</dbReference>
<keyword evidence="9" id="KW-0175">Coiled coil</keyword>
<evidence type="ECO:0000256" key="5">
    <source>
        <dbReference type="ARBA" id="ARBA00022679"/>
    </source>
</evidence>
<dbReference type="EMBL" id="QFQP01000008">
    <property type="protein sequence ID" value="PZR13902.1"/>
    <property type="molecule type" value="Genomic_DNA"/>
</dbReference>
<evidence type="ECO:0000256" key="7">
    <source>
        <dbReference type="ARBA" id="ARBA00023012"/>
    </source>
</evidence>
<dbReference type="CDD" id="cd00082">
    <property type="entry name" value="HisKA"/>
    <property type="match status" value="1"/>
</dbReference>
<feature type="domain" description="HAMP" evidence="12">
    <location>
        <begin position="287"/>
        <end position="339"/>
    </location>
</feature>
<evidence type="ECO:0000256" key="1">
    <source>
        <dbReference type="ARBA" id="ARBA00000085"/>
    </source>
</evidence>
<dbReference type="Pfam" id="PF00072">
    <property type="entry name" value="Response_reg"/>
    <property type="match status" value="1"/>
</dbReference>
<dbReference type="Pfam" id="PF18947">
    <property type="entry name" value="HAMP_2"/>
    <property type="match status" value="2"/>
</dbReference>
<feature type="coiled-coil region" evidence="9">
    <location>
        <begin position="877"/>
        <end position="929"/>
    </location>
</feature>
<feature type="domain" description="Response regulatory" evidence="11">
    <location>
        <begin position="1210"/>
        <end position="1325"/>
    </location>
</feature>
<evidence type="ECO:0000259" key="10">
    <source>
        <dbReference type="PROSITE" id="PS50109"/>
    </source>
</evidence>
<evidence type="ECO:0000256" key="8">
    <source>
        <dbReference type="PROSITE-ProRule" id="PRU00169"/>
    </source>
</evidence>
<dbReference type="InterPro" id="IPR029016">
    <property type="entry name" value="GAF-like_dom_sf"/>
</dbReference>
<name>A0A2W5TGM1_9BACT</name>
<dbReference type="InterPro" id="IPR003661">
    <property type="entry name" value="HisK_dim/P_dom"/>
</dbReference>
<dbReference type="GO" id="GO:0000155">
    <property type="term" value="F:phosphorelay sensor kinase activity"/>
    <property type="evidence" value="ECO:0007669"/>
    <property type="project" value="InterPro"/>
</dbReference>
<dbReference type="Pfam" id="PF02518">
    <property type="entry name" value="HATPase_c"/>
    <property type="match status" value="1"/>
</dbReference>
<feature type="modified residue" description="4-aspartylphosphate" evidence="8">
    <location>
        <position position="1259"/>
    </location>
</feature>
<feature type="domain" description="HAMP" evidence="12">
    <location>
        <begin position="563"/>
        <end position="615"/>
    </location>
</feature>
<dbReference type="InterPro" id="IPR004358">
    <property type="entry name" value="Sig_transdc_His_kin-like_C"/>
</dbReference>
<dbReference type="PANTHER" id="PTHR45339">
    <property type="entry name" value="HYBRID SIGNAL TRANSDUCTION HISTIDINE KINASE J"/>
    <property type="match status" value="1"/>
</dbReference>
<gene>
    <name evidence="13" type="ORF">DI536_11265</name>
</gene>
<dbReference type="FunFam" id="1.20.120.1530:FF:000001">
    <property type="entry name" value="Two-component osmosensing histidine kinase"/>
    <property type="match status" value="1"/>
</dbReference>
<feature type="domain" description="HAMP" evidence="12">
    <location>
        <begin position="379"/>
        <end position="431"/>
    </location>
</feature>
<dbReference type="CDD" id="cd17546">
    <property type="entry name" value="REC_hyHK_CKI1_RcsC-like"/>
    <property type="match status" value="1"/>
</dbReference>
<feature type="domain" description="Response regulatory" evidence="11">
    <location>
        <begin position="1478"/>
        <end position="1595"/>
    </location>
</feature>
<feature type="domain" description="HAMP" evidence="12">
    <location>
        <begin position="655"/>
        <end position="707"/>
    </location>
</feature>
<dbReference type="InterPro" id="IPR036890">
    <property type="entry name" value="HATPase_C_sf"/>
</dbReference>
<dbReference type="SUPFAM" id="SSF58104">
    <property type="entry name" value="Methyl-accepting chemotaxis protein (MCP) signaling domain"/>
    <property type="match status" value="2"/>
</dbReference>
<dbReference type="Gene3D" id="1.20.120.1530">
    <property type="match status" value="5"/>
</dbReference>
<dbReference type="SUPFAM" id="SSF47384">
    <property type="entry name" value="Homodimeric domain of signal transducing histidine kinase"/>
    <property type="match status" value="1"/>
</dbReference>
<dbReference type="Pfam" id="PF13185">
    <property type="entry name" value="GAF_2"/>
    <property type="match status" value="1"/>
</dbReference>
<evidence type="ECO:0000256" key="3">
    <source>
        <dbReference type="ARBA" id="ARBA00012438"/>
    </source>
</evidence>
<keyword evidence="6 13" id="KW-0418">Kinase</keyword>
<comment type="subcellular location">
    <subcellularLocation>
        <location evidence="2">Membrane</location>
    </subcellularLocation>
</comment>
<dbReference type="InterPro" id="IPR005467">
    <property type="entry name" value="His_kinase_dom"/>
</dbReference>
<dbReference type="EC" id="2.7.13.3" evidence="3"/>
<comment type="catalytic activity">
    <reaction evidence="1">
        <text>ATP + protein L-histidine = ADP + protein N-phospho-L-histidine.</text>
        <dbReference type="EC" id="2.7.13.3"/>
    </reaction>
</comment>
<feature type="domain" description="HAMP" evidence="12">
    <location>
        <begin position="195"/>
        <end position="247"/>
    </location>
</feature>
<keyword evidence="7" id="KW-0902">Two-component regulatory system</keyword>
<evidence type="ECO:0000256" key="9">
    <source>
        <dbReference type="SAM" id="Coils"/>
    </source>
</evidence>
<organism evidence="13 14">
    <name type="scientific">Archangium gephyra</name>
    <dbReference type="NCBI Taxonomy" id="48"/>
    <lineage>
        <taxon>Bacteria</taxon>
        <taxon>Pseudomonadati</taxon>
        <taxon>Myxococcota</taxon>
        <taxon>Myxococcia</taxon>
        <taxon>Myxococcales</taxon>
        <taxon>Cystobacterineae</taxon>
        <taxon>Archangiaceae</taxon>
        <taxon>Archangium</taxon>
    </lineage>
</organism>
<comment type="caution">
    <text evidence="13">The sequence shown here is derived from an EMBL/GenBank/DDBJ whole genome shotgun (WGS) entry which is preliminary data.</text>
</comment>
<proteinExistence type="predicted"/>
<evidence type="ECO:0000256" key="4">
    <source>
        <dbReference type="ARBA" id="ARBA00022553"/>
    </source>
</evidence>
<dbReference type="Proteomes" id="UP000249061">
    <property type="component" value="Unassembled WGS sequence"/>
</dbReference>
<dbReference type="CDD" id="cd06225">
    <property type="entry name" value="HAMP"/>
    <property type="match status" value="6"/>
</dbReference>
<protein>
    <recommendedName>
        <fullName evidence="3">histidine kinase</fullName>
        <ecNumber evidence="3">2.7.13.3</ecNumber>
    </recommendedName>
</protein>
<evidence type="ECO:0000256" key="2">
    <source>
        <dbReference type="ARBA" id="ARBA00004370"/>
    </source>
</evidence>
<dbReference type="InterPro" id="IPR003660">
    <property type="entry name" value="HAMP_dom"/>
</dbReference>
<dbReference type="FunFam" id="3.30.565.10:FF:000010">
    <property type="entry name" value="Sensor histidine kinase RcsC"/>
    <property type="match status" value="1"/>
</dbReference>
<evidence type="ECO:0000313" key="13">
    <source>
        <dbReference type="EMBL" id="PZR13902.1"/>
    </source>
</evidence>
<reference evidence="13 14" key="1">
    <citation type="submission" date="2017-08" db="EMBL/GenBank/DDBJ databases">
        <title>Infants hospitalized years apart are colonized by the same room-sourced microbial strains.</title>
        <authorList>
            <person name="Brooks B."/>
            <person name="Olm M.R."/>
            <person name="Firek B.A."/>
            <person name="Baker R."/>
            <person name="Thomas B.C."/>
            <person name="Morowitz M.J."/>
            <person name="Banfield J.F."/>
        </authorList>
    </citation>
    <scope>NUCLEOTIDE SEQUENCE [LARGE SCALE GENOMIC DNA]</scope>
    <source>
        <strain evidence="13">S2_003_000_R2_14</strain>
    </source>
</reference>
<dbReference type="PROSITE" id="PS50110">
    <property type="entry name" value="RESPONSE_REGULATORY"/>
    <property type="match status" value="2"/>
</dbReference>
<feature type="domain" description="Histidine kinase" evidence="10">
    <location>
        <begin position="939"/>
        <end position="1159"/>
    </location>
</feature>
<feature type="modified residue" description="4-aspartylphosphate" evidence="8">
    <location>
        <position position="1528"/>
    </location>
</feature>
<dbReference type="PROSITE" id="PS50109">
    <property type="entry name" value="HIS_KIN"/>
    <property type="match status" value="1"/>
</dbReference>
<dbReference type="PROSITE" id="PS50885">
    <property type="entry name" value="HAMP"/>
    <property type="match status" value="6"/>
</dbReference>
<dbReference type="SMART" id="SM00387">
    <property type="entry name" value="HATPase_c"/>
    <property type="match status" value="1"/>
</dbReference>
<dbReference type="Gene3D" id="3.40.50.2300">
    <property type="match status" value="2"/>
</dbReference>
<dbReference type="GO" id="GO:0016020">
    <property type="term" value="C:membrane"/>
    <property type="evidence" value="ECO:0007669"/>
    <property type="project" value="UniProtKB-SubCell"/>
</dbReference>
<dbReference type="Pfam" id="PF00512">
    <property type="entry name" value="HisKA"/>
    <property type="match status" value="1"/>
</dbReference>
<keyword evidence="4 8" id="KW-0597">Phosphoprotein</keyword>
<dbReference type="SMART" id="SM00388">
    <property type="entry name" value="HisKA"/>
    <property type="match status" value="1"/>
</dbReference>
<dbReference type="InterPro" id="IPR001789">
    <property type="entry name" value="Sig_transdc_resp-reg_receiver"/>
</dbReference>
<dbReference type="SUPFAM" id="SSF55781">
    <property type="entry name" value="GAF domain-like"/>
    <property type="match status" value="1"/>
</dbReference>
<dbReference type="SMART" id="SM00304">
    <property type="entry name" value="HAMP"/>
    <property type="match status" value="7"/>
</dbReference>
<evidence type="ECO:0000259" key="11">
    <source>
        <dbReference type="PROSITE" id="PS50110"/>
    </source>
</evidence>
<dbReference type="CDD" id="cd16922">
    <property type="entry name" value="HATPase_EvgS-ArcB-TorS-like"/>
    <property type="match status" value="1"/>
</dbReference>
<dbReference type="CDD" id="cd00156">
    <property type="entry name" value="REC"/>
    <property type="match status" value="1"/>
</dbReference>
<dbReference type="Pfam" id="PF00672">
    <property type="entry name" value="HAMP"/>
    <property type="match status" value="4"/>
</dbReference>
<dbReference type="SMART" id="SM00448">
    <property type="entry name" value="REC"/>
    <property type="match status" value="2"/>
</dbReference>
<evidence type="ECO:0000256" key="6">
    <source>
        <dbReference type="ARBA" id="ARBA00022777"/>
    </source>
</evidence>
<evidence type="ECO:0000259" key="12">
    <source>
        <dbReference type="PROSITE" id="PS50885"/>
    </source>
</evidence>
<keyword evidence="5" id="KW-0808">Transferase</keyword>
<evidence type="ECO:0000313" key="14">
    <source>
        <dbReference type="Proteomes" id="UP000249061"/>
    </source>
</evidence>
<sequence>MPTTARESGVDHVELLRVLSAVKQGDFSARMSVRGNKSNKAVAEALNDIIALNAQTANEFERVATAVSQEGRVEERARLARASGQWSAKVRSVNLLVGALAQQNDEMGRVIGAVAKGDLSKKISLTVGDRELRGDFLRTARLVNGMVDQLSSFASEVTRVAREVGTEGKLGGQAVVKGVGGTWKDLTDNVNSMASNLTTQVRNIAEVTTAVAKGDLSKKITVDVRGEILELKNTINTMVDQLSSFASEVTRVARDVGTEGKLGGQATVRGVAGTWKDLTDNVNSMASNLTSQVRNIADVTTAVAKGDLSRKITVDVRGEILELKNTINTMVDQLSSFASEVTRVAREVGTEGKLGGQAVVKGVGGTWKDLTDNVNSMASNLTSQVRNIADVTTAVARGDLSRKITVDVRGEILELKITINTMVDQLSSFASEVTRVAREVGTEGKLGGQAVVKGVGGTWKDLTDNVNSMASNLTTQVRNIAEVTTAVAKGDLSRKITVDVRGEILELKNTINTMVDQLNSFASEVTRVAREVGTEGKLGGQAVVKGVGGTWKDLTDNVNSMASNLTTQVRGIAKVVTHVANGDLKRKLVLDVKGEIAELGDTINGMIDTLAVFADQVTTVAREVGIEGKLGGQANVPGAAGLWRDLTDNVNQLAANLTTQVRAIAEVATAVTKGDLTRFITVGAQGEVAALKDNINEMIRNLKDTTRKNTEQDWLKTNLTRFTRMLQGERDMDTVSKVTLSELAPLVSAPYAAFYVAERDGDEDVLVLRAGYARSADKKLRSTRVAIGEGLVGQAAADRQPIFVSNVPSEYVRVSSGLGAAPASHLLVLPVMFEGELKAVLELGSFSAFSDVHVDFVKQLTQSIGIVINTIAGNMRTETLLQQSQALTEELTEINKRLEQQKTEVEHKNREVEQAKAALEEKAEQLSLASRYKSEFLANMSHELRTPLNSLLLLSQYLSENSDGNLSTKQVDFARTINSAGSELLELIDDILDLAKIESGTVAVNVSTVRLLEMRDFVDRSFRQLAEKKGLVFEITIDPNLPAGIVTDAKRLQQVLRNLLSNAFKFTERGSVVLKVAPSKDGRIGFSVVDTGIGIPRDKHQLIFEAFQQADGTTSRRYGGTGLGLSISRELAQLLGGELRVESEVGMGSTFTLFLPEAYTGRAKSQGDRPQQARTPFELRRPLEPVVQRPPETTPLDYRRAPVAEAHLKSVLLVSENTDEVAAWREAARRHNLNVHVVDHADSAVDAARRPEVVAIFIDLELPGRDAWTTLDRIKRDVSVRHLPTWMLGDESGDSETRALRVGAAGLLADDPSSLSLAIDQLGRFADDAPRRVLVFDAQRDRGARLGSMLTEPNSRIDLVRTAEEAAAHLAKDRYDVLLASLEDAGGPHSLLKSISDSVPQGARPPVVFFSENGDGSMEWRWAMQSQTDWVGAFARTPERMVELVTLFQHRRIDRLPLAQQSLVRLALAKDPQLAGRTVLVIDDDVRNIFALTATLEHHDIHVLHAESGAEGLKRLEDNPGTDLVLMDVMMPEMDGYEATRAIRSRAAWADLPVVALTAKAMKGDREKCLAAGASDYIAKPVNVDKLISVLRVWLSPRPNSLSTPSSAPGAEA</sequence>
<accession>A0A2W5TGM1</accession>
<dbReference type="PRINTS" id="PR00344">
    <property type="entry name" value="BCTRLSENSOR"/>
</dbReference>
<dbReference type="Gene3D" id="3.30.450.40">
    <property type="match status" value="1"/>
</dbReference>
<dbReference type="InterPro" id="IPR011006">
    <property type="entry name" value="CheY-like_superfamily"/>
</dbReference>
<dbReference type="FunFam" id="1.20.120.1530:FF:000002">
    <property type="entry name" value="Two-component osmosensing histidine kinase"/>
    <property type="match status" value="3"/>
</dbReference>
<dbReference type="InterPro" id="IPR003594">
    <property type="entry name" value="HATPase_dom"/>
</dbReference>
<dbReference type="InterPro" id="IPR003018">
    <property type="entry name" value="GAF"/>
</dbReference>